<protein>
    <submittedName>
        <fullName evidence="2">Uncharacterized protein</fullName>
    </submittedName>
</protein>
<feature type="transmembrane region" description="Helical" evidence="1">
    <location>
        <begin position="21"/>
        <end position="39"/>
    </location>
</feature>
<dbReference type="EMBL" id="QGTA01000183">
    <property type="protein sequence ID" value="RQW92600.1"/>
    <property type="molecule type" value="Genomic_DNA"/>
</dbReference>
<proteinExistence type="predicted"/>
<keyword evidence="1" id="KW-1133">Transmembrane helix</keyword>
<gene>
    <name evidence="2" type="ORF">DLJ60_14270</name>
</gene>
<evidence type="ECO:0000313" key="2">
    <source>
        <dbReference type="EMBL" id="RQW92600.1"/>
    </source>
</evidence>
<organism evidence="2 3">
    <name type="scientific">Micromonospora chalcea</name>
    <dbReference type="NCBI Taxonomy" id="1874"/>
    <lineage>
        <taxon>Bacteria</taxon>
        <taxon>Bacillati</taxon>
        <taxon>Actinomycetota</taxon>
        <taxon>Actinomycetes</taxon>
        <taxon>Micromonosporales</taxon>
        <taxon>Micromonosporaceae</taxon>
        <taxon>Micromonospora</taxon>
    </lineage>
</organism>
<name>A0ABX9Y7S7_MICCH</name>
<accession>A0ABX9Y7S7</accession>
<feature type="transmembrane region" description="Helical" evidence="1">
    <location>
        <begin position="59"/>
        <end position="76"/>
    </location>
</feature>
<feature type="non-terminal residue" evidence="2">
    <location>
        <position position="80"/>
    </location>
</feature>
<evidence type="ECO:0000256" key="1">
    <source>
        <dbReference type="SAM" id="Phobius"/>
    </source>
</evidence>
<keyword evidence="3" id="KW-1185">Reference proteome</keyword>
<evidence type="ECO:0000313" key="3">
    <source>
        <dbReference type="Proteomes" id="UP000274694"/>
    </source>
</evidence>
<keyword evidence="1" id="KW-0472">Membrane</keyword>
<comment type="caution">
    <text evidence="2">The sequence shown here is derived from an EMBL/GenBank/DDBJ whole genome shotgun (WGS) entry which is preliminary data.</text>
</comment>
<reference evidence="2 3" key="1">
    <citation type="submission" date="2018-05" db="EMBL/GenBank/DDBJ databases">
        <title>Micromonospora from Atacama Desert.</title>
        <authorList>
            <person name="Carro L."/>
            <person name="Goodfellow M."/>
            <person name="Klenk H.-P."/>
        </authorList>
    </citation>
    <scope>NUCLEOTIDE SEQUENCE [LARGE SCALE GENOMIC DNA]</scope>
    <source>
        <strain evidence="2 3">LB41</strain>
    </source>
</reference>
<dbReference type="Proteomes" id="UP000274694">
    <property type="component" value="Unassembled WGS sequence"/>
</dbReference>
<keyword evidence="1" id="KW-0812">Transmembrane</keyword>
<sequence length="80" mass="8533">MTEMTVVVPRRWAGWARTRHLAAMVVAMLAGMVLLGPLWRVGADVLGGAAVLARPDVGALVMATNMAAGMAAWMWHRGYG</sequence>